<name>A0A6S6T4C0_9GAMM</name>
<dbReference type="PANTHER" id="PTHR40055:SF1">
    <property type="entry name" value="TRANSCRIPTIONAL REGULATOR YGIV-RELATED"/>
    <property type="match status" value="1"/>
</dbReference>
<dbReference type="Pfam" id="PF06445">
    <property type="entry name" value="GyrI-like"/>
    <property type="match status" value="1"/>
</dbReference>
<evidence type="ECO:0000313" key="2">
    <source>
        <dbReference type="EMBL" id="CAA6810300.1"/>
    </source>
</evidence>
<dbReference type="InterPro" id="IPR010499">
    <property type="entry name" value="AraC_E-bd"/>
</dbReference>
<dbReference type="Gene3D" id="3.20.80.10">
    <property type="entry name" value="Regulatory factor, effector binding domain"/>
    <property type="match status" value="1"/>
</dbReference>
<evidence type="ECO:0000259" key="1">
    <source>
        <dbReference type="SMART" id="SM00871"/>
    </source>
</evidence>
<dbReference type="InterPro" id="IPR050908">
    <property type="entry name" value="SmbC-like"/>
</dbReference>
<feature type="domain" description="AraC effector-binding" evidence="1">
    <location>
        <begin position="1"/>
        <end position="128"/>
    </location>
</feature>
<dbReference type="SMART" id="SM00871">
    <property type="entry name" value="AraC_E_bind"/>
    <property type="match status" value="1"/>
</dbReference>
<reference evidence="2" key="1">
    <citation type="submission" date="2020-01" db="EMBL/GenBank/DDBJ databases">
        <authorList>
            <person name="Meier V. D."/>
            <person name="Meier V D."/>
        </authorList>
    </citation>
    <scope>NUCLEOTIDE SEQUENCE</scope>
    <source>
        <strain evidence="2">HLG_WM_MAG_09</strain>
    </source>
</reference>
<dbReference type="PANTHER" id="PTHR40055">
    <property type="entry name" value="TRANSCRIPTIONAL REGULATOR YGIV-RELATED"/>
    <property type="match status" value="1"/>
</dbReference>
<dbReference type="EMBL" id="CACVAT010000147">
    <property type="protein sequence ID" value="CAA6810300.1"/>
    <property type="molecule type" value="Genomic_DNA"/>
</dbReference>
<dbReference type="AlphaFoldDB" id="A0A6S6T4C0"/>
<organism evidence="2">
    <name type="scientific">uncultured Thiotrichaceae bacterium</name>
    <dbReference type="NCBI Taxonomy" id="298394"/>
    <lineage>
        <taxon>Bacteria</taxon>
        <taxon>Pseudomonadati</taxon>
        <taxon>Pseudomonadota</taxon>
        <taxon>Gammaproteobacteria</taxon>
        <taxon>Thiotrichales</taxon>
        <taxon>Thiotrichaceae</taxon>
        <taxon>environmental samples</taxon>
    </lineage>
</organism>
<dbReference type="InterPro" id="IPR011256">
    <property type="entry name" value="Reg_factor_effector_dom_sf"/>
</dbReference>
<accession>A0A6S6T4C0</accession>
<protein>
    <submittedName>
        <fullName evidence="2">AraC family transcriptional regulator</fullName>
    </submittedName>
</protein>
<gene>
    <name evidence="2" type="ORF">HELGO_WM80495</name>
</gene>
<sequence length="128" mass="14408">MFEKLFIFAGSNGLMNNQIRSIGMYYDDPQSTAKEDLRSMACLTVGPEGIPASDDAPEKTQIPAGRYATLLFKGSYAELEKPYSWFFGEWLPHSGHEADDFPPFEEYLNDPKTTPPGELLTRIHCKLV</sequence>
<dbReference type="InterPro" id="IPR029442">
    <property type="entry name" value="GyrI-like"/>
</dbReference>
<dbReference type="SUPFAM" id="SSF55136">
    <property type="entry name" value="Probable bacterial effector-binding domain"/>
    <property type="match status" value="1"/>
</dbReference>
<proteinExistence type="predicted"/>